<evidence type="ECO:0000313" key="1">
    <source>
        <dbReference type="EMBL" id="RJY09458.1"/>
    </source>
</evidence>
<comment type="caution">
    <text evidence="1">The sequence shown here is derived from an EMBL/GenBank/DDBJ whole genome shotgun (WGS) entry which is preliminary data.</text>
</comment>
<reference evidence="1 2" key="1">
    <citation type="journal article" date="2017" name="Int. J. Syst. Evol. Microbiol.">
        <title>Erythrobacter aquimixticola sp. nov., isolated from the junction between the ocean and a freshwater spring.</title>
        <authorList>
            <person name="Park S."/>
            <person name="Jung Y.T."/>
            <person name="Choi S.J."/>
            <person name="Yoon J.H."/>
        </authorList>
    </citation>
    <scope>NUCLEOTIDE SEQUENCE [LARGE SCALE GENOMIC DNA]</scope>
    <source>
        <strain evidence="1 2">JSSK-14</strain>
    </source>
</reference>
<organism evidence="1 2">
    <name type="scientific">Aurantiacibacter aquimixticola</name>
    <dbReference type="NCBI Taxonomy" id="1958945"/>
    <lineage>
        <taxon>Bacteria</taxon>
        <taxon>Pseudomonadati</taxon>
        <taxon>Pseudomonadota</taxon>
        <taxon>Alphaproteobacteria</taxon>
        <taxon>Sphingomonadales</taxon>
        <taxon>Erythrobacteraceae</taxon>
        <taxon>Aurantiacibacter</taxon>
    </lineage>
</organism>
<dbReference type="AlphaFoldDB" id="A0A419RUJ3"/>
<dbReference type="EMBL" id="RAHX01000001">
    <property type="protein sequence ID" value="RJY09458.1"/>
    <property type="molecule type" value="Genomic_DNA"/>
</dbReference>
<keyword evidence="2" id="KW-1185">Reference proteome</keyword>
<sequence length="1023" mass="108136">MSGIGISLTCAFRRPGENKIGWPISANAIALTTLGQPDVSEGFAADSRVSAYTATEGRFRRAPEGLVRCAADEERLCFAGDGAFVGQYLQGADTYHSAPWDDPAATHGSGDAAYFAPRSGGSIAYAGAHSEPDIFGGSGGGVVITQTDADGSFHNANNVKVSGVLEGDVLRHEVIVSIETTEAGKVGPRGHGNSNFSFDFDHDAQGNITGFTENWATYRAGYHDMGIINGKRWWYLWADRLADSTGDTQGIGINYSGTTAGQGRKVHVCEAMIRKNPACAPAAVPVCAASKTFTADTLVSTLSNAGYICEGLAMARSQVPGGAIEAPAVPLGVPYEPLETRIGIATGAEAADRTGLLDNPNLHFYARPWEQPASITLHYGPGYIASRWLVADDINDRVGDATIAPVFQARRDLAPVLGKHATSGAYVTGALTLDGCVFLALGDTVSTYWRQTDIRTFGNSTSFLLAAGTALNARGCLVMGETVHTTRARSEAQADESDEQRVYVGEFLPFIENAGSIDLSGSRFERLARMSMEARDRNTAVALNLDDTCYSLMWSDPIYWSRGTFANVQASRRFHGSMTFHPGMSIWQSRKQIEVDTGSGFVPFDASGLTLADLPHGHEAQLVGMWDFDTDTFTAAPDPAKTCRIRYYAPGSGIGTSRPGYEWNAQQVDMGGYSRHQQTGDVYEIDTGTLKARFTFDRGRYSAGNVWNVDTNPALTSTGTHGDNDQVNRFFVTINGMVADDVVMLNHGQGPFHTGTSSLAADGSSITGIVTDRFVAVLADVSNAYRFDHSLLAGSVETLQNSLLVQAYSDYRFEGGDGIAMNIGAAGANNTLQLGANVWSATAHPTGLSDSGGGTTTGTLNRIGLPRAQGFSGYTTPGASDGVLTDLLDPADIHASGQAEPVTDPWTFAFADGAAAKLGFDPNATLALARGNHAAWDDVIAGLAAVYHRKPDHLAEIAPGAAVGSVVATGVAASAFHARYGGNGEGYFALDGGQVTVAKPLTGVDRIFVLRGDNDETIMVDVA</sequence>
<proteinExistence type="predicted"/>
<gene>
    <name evidence="1" type="ORF">D6201_08895</name>
</gene>
<protein>
    <submittedName>
        <fullName evidence="1">Uncharacterized protein</fullName>
    </submittedName>
</protein>
<evidence type="ECO:0000313" key="2">
    <source>
        <dbReference type="Proteomes" id="UP000285232"/>
    </source>
</evidence>
<dbReference type="OrthoDB" id="3182027at2"/>
<name>A0A419RUJ3_9SPHN</name>
<accession>A0A419RUJ3</accession>
<dbReference type="Proteomes" id="UP000285232">
    <property type="component" value="Unassembled WGS sequence"/>
</dbReference>
<dbReference type="RefSeq" id="WP_120048467.1">
    <property type="nucleotide sequence ID" value="NZ_RAHX01000001.1"/>
</dbReference>